<gene>
    <name evidence="2" type="ORF">UFOPK3610_01087</name>
</gene>
<protein>
    <submittedName>
        <fullName evidence="2">Unannotated protein</fullName>
    </submittedName>
</protein>
<organism evidence="2">
    <name type="scientific">freshwater metagenome</name>
    <dbReference type="NCBI Taxonomy" id="449393"/>
    <lineage>
        <taxon>unclassified sequences</taxon>
        <taxon>metagenomes</taxon>
        <taxon>ecological metagenomes</taxon>
    </lineage>
</organism>
<dbReference type="Pfam" id="PF01575">
    <property type="entry name" value="MaoC_dehydratas"/>
    <property type="match status" value="1"/>
</dbReference>
<dbReference type="PANTHER" id="PTHR43841:SF3">
    <property type="entry name" value="(3R)-HYDROXYACYL-ACP DEHYDRATASE SUBUNIT HADB"/>
    <property type="match status" value="1"/>
</dbReference>
<dbReference type="PANTHER" id="PTHR43841">
    <property type="entry name" value="3-HYDROXYACYL-THIOESTER DEHYDRATASE HTDX-RELATED"/>
    <property type="match status" value="1"/>
</dbReference>
<dbReference type="PRINTS" id="PR01483">
    <property type="entry name" value="FASYNTHASE"/>
</dbReference>
<dbReference type="InterPro" id="IPR003965">
    <property type="entry name" value="Fatty_acid_synthase"/>
</dbReference>
<dbReference type="Gene3D" id="3.10.129.10">
    <property type="entry name" value="Hotdog Thioesterase"/>
    <property type="match status" value="1"/>
</dbReference>
<dbReference type="AlphaFoldDB" id="A0A6J7HGQ3"/>
<reference evidence="2" key="1">
    <citation type="submission" date="2020-05" db="EMBL/GenBank/DDBJ databases">
        <authorList>
            <person name="Chiriac C."/>
            <person name="Salcher M."/>
            <person name="Ghai R."/>
            <person name="Kavagutti S V."/>
        </authorList>
    </citation>
    <scope>NUCLEOTIDE SEQUENCE</scope>
</reference>
<accession>A0A6J7HGQ3</accession>
<feature type="domain" description="MaoC-like" evidence="1">
    <location>
        <begin position="15"/>
        <end position="118"/>
    </location>
</feature>
<evidence type="ECO:0000313" key="2">
    <source>
        <dbReference type="EMBL" id="CAB4915410.1"/>
    </source>
</evidence>
<proteinExistence type="predicted"/>
<evidence type="ECO:0000259" key="1">
    <source>
        <dbReference type="Pfam" id="PF01575"/>
    </source>
</evidence>
<dbReference type="CDD" id="cd03453">
    <property type="entry name" value="SAV4209_like"/>
    <property type="match status" value="1"/>
</dbReference>
<dbReference type="GO" id="GO:0006633">
    <property type="term" value="P:fatty acid biosynthetic process"/>
    <property type="evidence" value="ECO:0007669"/>
    <property type="project" value="InterPro"/>
</dbReference>
<dbReference type="InterPro" id="IPR002539">
    <property type="entry name" value="MaoC-like_dom"/>
</dbReference>
<dbReference type="GO" id="GO:0004312">
    <property type="term" value="F:fatty acid synthase activity"/>
    <property type="evidence" value="ECO:0007669"/>
    <property type="project" value="InterPro"/>
</dbReference>
<dbReference type="InterPro" id="IPR029069">
    <property type="entry name" value="HotDog_dom_sf"/>
</dbReference>
<dbReference type="GO" id="GO:0005835">
    <property type="term" value="C:fatty acid synthase complex"/>
    <property type="evidence" value="ECO:0007669"/>
    <property type="project" value="InterPro"/>
</dbReference>
<dbReference type="EMBL" id="CAFBMR010000040">
    <property type="protein sequence ID" value="CAB4915410.1"/>
    <property type="molecule type" value="Genomic_DNA"/>
</dbReference>
<name>A0A6J7HGQ3_9ZZZZ</name>
<sequence length="139" mass="14977">MPTFAQVNVGDALPAQDFPITRLNLVKYCGASGDFNYIHWSESFANDVGLPGVISHGMFTMAEAGRVVTDWIGDPGQLCEYSVRFTRPVAVPDDLVGTVISVSGTVAEKLEDNRVKVDLTATCKGETVLGRAYAIVRLP</sequence>
<dbReference type="SUPFAM" id="SSF54637">
    <property type="entry name" value="Thioesterase/thiol ester dehydrase-isomerase"/>
    <property type="match status" value="1"/>
</dbReference>